<dbReference type="EnsemblFungi" id="EJT73655">
    <property type="protein sequence ID" value="EJT73655"/>
    <property type="gene ID" value="GGTG_07511"/>
</dbReference>
<name>J3P1W3_GAET3</name>
<feature type="region of interest" description="Disordered" evidence="1">
    <location>
        <begin position="204"/>
        <end position="236"/>
    </location>
</feature>
<sequence>MFWVGRVKLRCHHYLDRYIGHCLEVHGHRLQCFRNGTRKRQEYPNGMVRAAANINRNFWVLFKDLCRDRNGRRRTLPHLWHASSLRLSALPHYPRFNPVIPSSGNPWYVTLRPGGLYIPSKIEPLVVESWMPPKPMLELAARCHWKKDKQRMRHSGQHPTALAISISHAPPPLQFDIYFPYLPEAEGRGCRLALASGKLRANLRRPPTALDSPRARACNPQSRRGPEHHCPGKRRHDPRIFDVRRRQRRCDGMKGGNCLAGVFMPSRDKHLPCKAGMDDGHYLAPRRDCLGAKGAPLWMPPRPSCGAWGASVLTQLPKGNLRKALKVPQRARVLQRCWWPKEVPACDGGVGTKPDTASGEPLIAVPGPSSVALLSLAR</sequence>
<reference evidence="3" key="4">
    <citation type="journal article" date="2015" name="G3 (Bethesda)">
        <title>Genome sequences of three phytopathogenic species of the Magnaporthaceae family of fungi.</title>
        <authorList>
            <person name="Okagaki L.H."/>
            <person name="Nunes C.C."/>
            <person name="Sailsbery J."/>
            <person name="Clay B."/>
            <person name="Brown D."/>
            <person name="John T."/>
            <person name="Oh Y."/>
            <person name="Young N."/>
            <person name="Fitzgerald M."/>
            <person name="Haas B.J."/>
            <person name="Zeng Q."/>
            <person name="Young S."/>
            <person name="Adiconis X."/>
            <person name="Fan L."/>
            <person name="Levin J.Z."/>
            <person name="Mitchell T.K."/>
            <person name="Okubara P.A."/>
            <person name="Farman M.L."/>
            <person name="Kohn L.M."/>
            <person name="Birren B."/>
            <person name="Ma L.-J."/>
            <person name="Dean R.A."/>
        </authorList>
    </citation>
    <scope>NUCLEOTIDE SEQUENCE</scope>
    <source>
        <strain evidence="3">R3-111a-1</strain>
    </source>
</reference>
<reference evidence="3" key="5">
    <citation type="submission" date="2018-04" db="UniProtKB">
        <authorList>
            <consortium name="EnsemblFungi"/>
        </authorList>
    </citation>
    <scope>IDENTIFICATION</scope>
    <source>
        <strain evidence="3">R3-111a-1</strain>
    </source>
</reference>
<evidence type="ECO:0000313" key="3">
    <source>
        <dbReference type="EnsemblFungi" id="EJT73655"/>
    </source>
</evidence>
<reference evidence="2" key="3">
    <citation type="submission" date="2010-09" db="EMBL/GenBank/DDBJ databases">
        <title>Annotation of Gaeumannomyces graminis var. tritici R3-111a-1.</title>
        <authorList>
            <consortium name="The Broad Institute Genome Sequencing Platform"/>
            <person name="Ma L.-J."/>
            <person name="Dead R."/>
            <person name="Young S.K."/>
            <person name="Zeng Q."/>
            <person name="Gargeya S."/>
            <person name="Fitzgerald M."/>
            <person name="Haas B."/>
            <person name="Abouelleil A."/>
            <person name="Alvarado L."/>
            <person name="Arachchi H.M."/>
            <person name="Berlin A."/>
            <person name="Brown A."/>
            <person name="Chapman S.B."/>
            <person name="Chen Z."/>
            <person name="Dunbar C."/>
            <person name="Freedman E."/>
            <person name="Gearin G."/>
            <person name="Gellesch M."/>
            <person name="Goldberg J."/>
            <person name="Griggs A."/>
            <person name="Gujja S."/>
            <person name="Heiman D."/>
            <person name="Howarth C."/>
            <person name="Larson L."/>
            <person name="Lui A."/>
            <person name="MacDonald P.J.P."/>
            <person name="Mehta T."/>
            <person name="Montmayeur A."/>
            <person name="Murphy C."/>
            <person name="Neiman D."/>
            <person name="Pearson M."/>
            <person name="Priest M."/>
            <person name="Roberts A."/>
            <person name="Saif S."/>
            <person name="Shea T."/>
            <person name="Shenoy N."/>
            <person name="Sisk P."/>
            <person name="Stolte C."/>
            <person name="Sykes S."/>
            <person name="Yandava C."/>
            <person name="Wortman J."/>
            <person name="Nusbaum C."/>
            <person name="Birren B."/>
        </authorList>
    </citation>
    <scope>NUCLEOTIDE SEQUENCE</scope>
    <source>
        <strain evidence="2">R3-111a-1</strain>
    </source>
</reference>
<organism evidence="2">
    <name type="scientific">Gaeumannomyces tritici (strain R3-111a-1)</name>
    <name type="common">Wheat and barley take-all root rot fungus</name>
    <name type="synonym">Gaeumannomyces graminis var. tritici</name>
    <dbReference type="NCBI Taxonomy" id="644352"/>
    <lineage>
        <taxon>Eukaryota</taxon>
        <taxon>Fungi</taxon>
        <taxon>Dikarya</taxon>
        <taxon>Ascomycota</taxon>
        <taxon>Pezizomycotina</taxon>
        <taxon>Sordariomycetes</taxon>
        <taxon>Sordariomycetidae</taxon>
        <taxon>Magnaporthales</taxon>
        <taxon>Magnaporthaceae</taxon>
        <taxon>Gaeumannomyces</taxon>
    </lineage>
</organism>
<proteinExistence type="predicted"/>
<evidence type="ECO:0000313" key="4">
    <source>
        <dbReference type="Proteomes" id="UP000006039"/>
    </source>
</evidence>
<dbReference type="RefSeq" id="XP_009223599.1">
    <property type="nucleotide sequence ID" value="XM_009225335.1"/>
</dbReference>
<gene>
    <name evidence="3" type="primary">20347969</name>
    <name evidence="2" type="ORF">GGTG_07511</name>
</gene>
<dbReference type="EMBL" id="GL385398">
    <property type="protein sequence ID" value="EJT73655.1"/>
    <property type="molecule type" value="Genomic_DNA"/>
</dbReference>
<reference evidence="4" key="1">
    <citation type="submission" date="2010-07" db="EMBL/GenBank/DDBJ databases">
        <title>The genome sequence of Gaeumannomyces graminis var. tritici strain R3-111a-1.</title>
        <authorList>
            <consortium name="The Broad Institute Genome Sequencing Platform"/>
            <person name="Ma L.-J."/>
            <person name="Dead R."/>
            <person name="Young S."/>
            <person name="Zeng Q."/>
            <person name="Koehrsen M."/>
            <person name="Alvarado L."/>
            <person name="Berlin A."/>
            <person name="Chapman S.B."/>
            <person name="Chen Z."/>
            <person name="Freedman E."/>
            <person name="Gellesch M."/>
            <person name="Goldberg J."/>
            <person name="Griggs A."/>
            <person name="Gujja S."/>
            <person name="Heilman E.R."/>
            <person name="Heiman D."/>
            <person name="Hepburn T."/>
            <person name="Howarth C."/>
            <person name="Jen D."/>
            <person name="Larson L."/>
            <person name="Mehta T."/>
            <person name="Neiman D."/>
            <person name="Pearson M."/>
            <person name="Roberts A."/>
            <person name="Saif S."/>
            <person name="Shea T."/>
            <person name="Shenoy N."/>
            <person name="Sisk P."/>
            <person name="Stolte C."/>
            <person name="Sykes S."/>
            <person name="Walk T."/>
            <person name="White J."/>
            <person name="Yandava C."/>
            <person name="Haas B."/>
            <person name="Nusbaum C."/>
            <person name="Birren B."/>
        </authorList>
    </citation>
    <scope>NUCLEOTIDE SEQUENCE [LARGE SCALE GENOMIC DNA]</scope>
    <source>
        <strain evidence="4">R3-111a-1</strain>
    </source>
</reference>
<evidence type="ECO:0000256" key="1">
    <source>
        <dbReference type="SAM" id="MobiDB-lite"/>
    </source>
</evidence>
<dbReference type="HOGENOM" id="CLU_731667_0_0_1"/>
<dbReference type="GeneID" id="20347969"/>
<dbReference type="VEuPathDB" id="FungiDB:GGTG_07511"/>
<keyword evidence="4" id="KW-1185">Reference proteome</keyword>
<protein>
    <submittedName>
        <fullName evidence="2 3">Uncharacterized protein</fullName>
    </submittedName>
</protein>
<reference evidence="2" key="2">
    <citation type="submission" date="2010-07" db="EMBL/GenBank/DDBJ databases">
        <authorList>
            <consortium name="The Broad Institute Genome Sequencing Platform"/>
            <consortium name="Broad Institute Genome Sequencing Center for Infectious Disease"/>
            <person name="Ma L.-J."/>
            <person name="Dead R."/>
            <person name="Young S."/>
            <person name="Zeng Q."/>
            <person name="Koehrsen M."/>
            <person name="Alvarado L."/>
            <person name="Berlin A."/>
            <person name="Chapman S.B."/>
            <person name="Chen Z."/>
            <person name="Freedman E."/>
            <person name="Gellesch M."/>
            <person name="Goldberg J."/>
            <person name="Griggs A."/>
            <person name="Gujja S."/>
            <person name="Heilman E.R."/>
            <person name="Heiman D."/>
            <person name="Hepburn T."/>
            <person name="Howarth C."/>
            <person name="Jen D."/>
            <person name="Larson L."/>
            <person name="Mehta T."/>
            <person name="Neiman D."/>
            <person name="Pearson M."/>
            <person name="Roberts A."/>
            <person name="Saif S."/>
            <person name="Shea T."/>
            <person name="Shenoy N."/>
            <person name="Sisk P."/>
            <person name="Stolte C."/>
            <person name="Sykes S."/>
            <person name="Walk T."/>
            <person name="White J."/>
            <person name="Yandava C."/>
            <person name="Haas B."/>
            <person name="Nusbaum C."/>
            <person name="Birren B."/>
        </authorList>
    </citation>
    <scope>NUCLEOTIDE SEQUENCE</scope>
    <source>
        <strain evidence="2">R3-111a-1</strain>
    </source>
</reference>
<evidence type="ECO:0000313" key="2">
    <source>
        <dbReference type="EMBL" id="EJT73655.1"/>
    </source>
</evidence>
<dbReference type="AlphaFoldDB" id="J3P1W3"/>
<dbReference type="Proteomes" id="UP000006039">
    <property type="component" value="Unassembled WGS sequence"/>
</dbReference>
<accession>J3P1W3</accession>